<evidence type="ECO:0000256" key="2">
    <source>
        <dbReference type="SAM" id="SignalP"/>
    </source>
</evidence>
<evidence type="ECO:0000313" key="3">
    <source>
        <dbReference type="EMBL" id="GAA4459464.1"/>
    </source>
</evidence>
<comment type="caution">
    <text evidence="3">The sequence shown here is derived from an EMBL/GenBank/DDBJ whole genome shotgun (WGS) entry which is preliminary data.</text>
</comment>
<name>A0ABP8N114_9BACT</name>
<keyword evidence="2" id="KW-0732">Signal</keyword>
<feature type="region of interest" description="Disordered" evidence="1">
    <location>
        <begin position="18"/>
        <end position="69"/>
    </location>
</feature>
<evidence type="ECO:0008006" key="5">
    <source>
        <dbReference type="Google" id="ProtNLM"/>
    </source>
</evidence>
<feature type="compositionally biased region" description="Basic residues" evidence="1">
    <location>
        <begin position="26"/>
        <end position="36"/>
    </location>
</feature>
<feature type="chain" id="PRO_5045315949" description="Secreted protein" evidence="2">
    <location>
        <begin position="20"/>
        <end position="69"/>
    </location>
</feature>
<keyword evidence="4" id="KW-1185">Reference proteome</keyword>
<feature type="signal peptide" evidence="2">
    <location>
        <begin position="1"/>
        <end position="19"/>
    </location>
</feature>
<dbReference type="RefSeq" id="WP_345076719.1">
    <property type="nucleotide sequence ID" value="NZ_BAABFA010000001.1"/>
</dbReference>
<accession>A0ABP8N114</accession>
<dbReference type="EMBL" id="BAABFA010000001">
    <property type="protein sequence ID" value="GAA4459464.1"/>
    <property type="molecule type" value="Genomic_DNA"/>
</dbReference>
<proteinExistence type="predicted"/>
<organism evidence="3 4">
    <name type="scientific">Nemorincola caseinilytica</name>
    <dbReference type="NCBI Taxonomy" id="2054315"/>
    <lineage>
        <taxon>Bacteria</taxon>
        <taxon>Pseudomonadati</taxon>
        <taxon>Bacteroidota</taxon>
        <taxon>Chitinophagia</taxon>
        <taxon>Chitinophagales</taxon>
        <taxon>Chitinophagaceae</taxon>
        <taxon>Nemorincola</taxon>
    </lineage>
</organism>
<evidence type="ECO:0000256" key="1">
    <source>
        <dbReference type="SAM" id="MobiDB-lite"/>
    </source>
</evidence>
<evidence type="ECO:0000313" key="4">
    <source>
        <dbReference type="Proteomes" id="UP001500067"/>
    </source>
</evidence>
<reference evidence="4" key="1">
    <citation type="journal article" date="2019" name="Int. J. Syst. Evol. Microbiol.">
        <title>The Global Catalogue of Microorganisms (GCM) 10K type strain sequencing project: providing services to taxonomists for standard genome sequencing and annotation.</title>
        <authorList>
            <consortium name="The Broad Institute Genomics Platform"/>
            <consortium name="The Broad Institute Genome Sequencing Center for Infectious Disease"/>
            <person name="Wu L."/>
            <person name="Ma J."/>
        </authorList>
    </citation>
    <scope>NUCLEOTIDE SEQUENCE [LARGE SCALE GENOMIC DNA]</scope>
    <source>
        <strain evidence="4">JCM 32105</strain>
    </source>
</reference>
<protein>
    <recommendedName>
        <fullName evidence="5">Secreted protein</fullName>
    </recommendedName>
</protein>
<gene>
    <name evidence="3" type="ORF">GCM10023093_00490</name>
</gene>
<sequence length="69" mass="7912">MRYIILSVCVLLFATHTHAQTDTSRKSKRVPKKARSQSRSPIIGRDTAGWPQNQPPKWPHDTMRTNGKK</sequence>
<dbReference type="Proteomes" id="UP001500067">
    <property type="component" value="Unassembled WGS sequence"/>
</dbReference>